<evidence type="ECO:0000313" key="2">
    <source>
        <dbReference type="Proteomes" id="UP001162483"/>
    </source>
</evidence>
<dbReference type="Proteomes" id="UP001162483">
    <property type="component" value="Unassembled WGS sequence"/>
</dbReference>
<sequence length="47" mass="5198">MLASARGHCQRRCRGDIAGAKDKVSDEVIPEQCCRVFLSVAQGYRLC</sequence>
<evidence type="ECO:0000313" key="1">
    <source>
        <dbReference type="EMBL" id="CAI9531397.1"/>
    </source>
</evidence>
<proteinExistence type="predicted"/>
<accession>A0ABN9A7B6</accession>
<organism evidence="1 2">
    <name type="scientific">Staurois parvus</name>
    <dbReference type="NCBI Taxonomy" id="386267"/>
    <lineage>
        <taxon>Eukaryota</taxon>
        <taxon>Metazoa</taxon>
        <taxon>Chordata</taxon>
        <taxon>Craniata</taxon>
        <taxon>Vertebrata</taxon>
        <taxon>Euteleostomi</taxon>
        <taxon>Amphibia</taxon>
        <taxon>Batrachia</taxon>
        <taxon>Anura</taxon>
        <taxon>Neobatrachia</taxon>
        <taxon>Ranoidea</taxon>
        <taxon>Ranidae</taxon>
        <taxon>Staurois</taxon>
    </lineage>
</organism>
<protein>
    <submittedName>
        <fullName evidence="1">Uncharacterized protein</fullName>
    </submittedName>
</protein>
<dbReference type="EMBL" id="CATNWA010000001">
    <property type="protein sequence ID" value="CAI9531397.1"/>
    <property type="molecule type" value="Genomic_DNA"/>
</dbReference>
<name>A0ABN9A7B6_9NEOB</name>
<reference evidence="1" key="1">
    <citation type="submission" date="2023-05" db="EMBL/GenBank/DDBJ databases">
        <authorList>
            <person name="Stuckert A."/>
        </authorList>
    </citation>
    <scope>NUCLEOTIDE SEQUENCE</scope>
</reference>
<comment type="caution">
    <text evidence="1">The sequence shown here is derived from an EMBL/GenBank/DDBJ whole genome shotgun (WGS) entry which is preliminary data.</text>
</comment>
<keyword evidence="2" id="KW-1185">Reference proteome</keyword>
<gene>
    <name evidence="1" type="ORF">SPARVUS_LOCUS13</name>
</gene>